<proteinExistence type="predicted"/>
<gene>
    <name evidence="4" type="ORF">L227DRAFT_657835</name>
</gene>
<dbReference type="PANTHER" id="PTHR40465:SF1">
    <property type="entry name" value="DUF6534 DOMAIN-CONTAINING PROTEIN"/>
    <property type="match status" value="1"/>
</dbReference>
<feature type="region of interest" description="Disordered" evidence="1">
    <location>
        <begin position="306"/>
        <end position="347"/>
    </location>
</feature>
<evidence type="ECO:0000256" key="1">
    <source>
        <dbReference type="SAM" id="MobiDB-lite"/>
    </source>
</evidence>
<feature type="compositionally biased region" description="Basic and acidic residues" evidence="1">
    <location>
        <begin position="338"/>
        <end position="347"/>
    </location>
</feature>
<feature type="transmembrane region" description="Helical" evidence="2">
    <location>
        <begin position="54"/>
        <end position="77"/>
    </location>
</feature>
<dbReference type="Proteomes" id="UP000313359">
    <property type="component" value="Unassembled WGS sequence"/>
</dbReference>
<dbReference type="PANTHER" id="PTHR40465">
    <property type="entry name" value="CHROMOSOME 1, WHOLE GENOME SHOTGUN SEQUENCE"/>
    <property type="match status" value="1"/>
</dbReference>
<evidence type="ECO:0000313" key="5">
    <source>
        <dbReference type="Proteomes" id="UP000313359"/>
    </source>
</evidence>
<dbReference type="EMBL" id="ML122311">
    <property type="protein sequence ID" value="RPD54049.1"/>
    <property type="molecule type" value="Genomic_DNA"/>
</dbReference>
<evidence type="ECO:0000313" key="4">
    <source>
        <dbReference type="EMBL" id="RPD54049.1"/>
    </source>
</evidence>
<evidence type="ECO:0000256" key="2">
    <source>
        <dbReference type="SAM" id="Phobius"/>
    </source>
</evidence>
<dbReference type="InterPro" id="IPR045339">
    <property type="entry name" value="DUF6534"/>
</dbReference>
<feature type="transmembrane region" description="Helical" evidence="2">
    <location>
        <begin position="20"/>
        <end position="42"/>
    </location>
</feature>
<name>A0A5C2RSX2_9APHY</name>
<feature type="domain" description="DUF6534" evidence="3">
    <location>
        <begin position="174"/>
        <end position="260"/>
    </location>
</feature>
<dbReference type="OrthoDB" id="2535105at2759"/>
<dbReference type="STRING" id="1328759.A0A5C2RSX2"/>
<dbReference type="Pfam" id="PF20152">
    <property type="entry name" value="DUF6534"/>
    <property type="match status" value="1"/>
</dbReference>
<sequence length="347" mass="38314">MNVPMSVEASLFTVPALDNTFGAYLLGTFLGMLLYGMLLYQVHDYYRLYPKDRMVLKVLVAAILLLETVFSILNIHTCYHYLVTNYFAPLRLLVTTWSINLTPLASALTIGVAQSFFARRVFLVGRRYRPVASVAGLLFVAAIAIDAVATARAFILKEFTKAEEWLAAAGSIVSTVADLLLTSVLIYALRRRRTGFRHTDSLISVVTMYTINTGLLTGVFHVVLWILAIKYPLNLIYAMVAIVNTRLYGNAVLATMNARTSFSKRGIHTFGGVAEFPEQYPMEIPSGRRQTASESTVPSAARDRIIELSLPQDDTGPSSTSDVRESKGAVTVDEMCDDGPKDRKSFG</sequence>
<keyword evidence="2" id="KW-0812">Transmembrane</keyword>
<organism evidence="4 5">
    <name type="scientific">Lentinus tigrinus ALCF2SS1-6</name>
    <dbReference type="NCBI Taxonomy" id="1328759"/>
    <lineage>
        <taxon>Eukaryota</taxon>
        <taxon>Fungi</taxon>
        <taxon>Dikarya</taxon>
        <taxon>Basidiomycota</taxon>
        <taxon>Agaricomycotina</taxon>
        <taxon>Agaricomycetes</taxon>
        <taxon>Polyporales</taxon>
        <taxon>Polyporaceae</taxon>
        <taxon>Lentinus</taxon>
    </lineage>
</organism>
<accession>A0A5C2RSX2</accession>
<dbReference type="AlphaFoldDB" id="A0A5C2RSX2"/>
<feature type="transmembrane region" description="Helical" evidence="2">
    <location>
        <begin position="97"/>
        <end position="118"/>
    </location>
</feature>
<feature type="transmembrane region" description="Helical" evidence="2">
    <location>
        <begin position="167"/>
        <end position="189"/>
    </location>
</feature>
<reference evidence="4" key="1">
    <citation type="journal article" date="2018" name="Genome Biol. Evol.">
        <title>Genomics and development of Lentinus tigrinus, a white-rot wood-decaying mushroom with dimorphic fruiting bodies.</title>
        <authorList>
            <person name="Wu B."/>
            <person name="Xu Z."/>
            <person name="Knudson A."/>
            <person name="Carlson A."/>
            <person name="Chen N."/>
            <person name="Kovaka S."/>
            <person name="LaButti K."/>
            <person name="Lipzen A."/>
            <person name="Pennachio C."/>
            <person name="Riley R."/>
            <person name="Schakwitz W."/>
            <person name="Umezawa K."/>
            <person name="Ohm R.A."/>
            <person name="Grigoriev I.V."/>
            <person name="Nagy L.G."/>
            <person name="Gibbons J."/>
            <person name="Hibbett D."/>
        </authorList>
    </citation>
    <scope>NUCLEOTIDE SEQUENCE [LARGE SCALE GENOMIC DNA]</scope>
    <source>
        <strain evidence="4">ALCF2SS1-6</strain>
    </source>
</reference>
<feature type="transmembrane region" description="Helical" evidence="2">
    <location>
        <begin position="130"/>
        <end position="155"/>
    </location>
</feature>
<feature type="transmembrane region" description="Helical" evidence="2">
    <location>
        <begin position="235"/>
        <end position="256"/>
    </location>
</feature>
<keyword evidence="2" id="KW-0472">Membrane</keyword>
<keyword evidence="5" id="KW-1185">Reference proteome</keyword>
<keyword evidence="2" id="KW-1133">Transmembrane helix</keyword>
<feature type="transmembrane region" description="Helical" evidence="2">
    <location>
        <begin position="201"/>
        <end position="229"/>
    </location>
</feature>
<protein>
    <recommendedName>
        <fullName evidence="3">DUF6534 domain-containing protein</fullName>
    </recommendedName>
</protein>
<evidence type="ECO:0000259" key="3">
    <source>
        <dbReference type="Pfam" id="PF20152"/>
    </source>
</evidence>